<evidence type="ECO:0000259" key="5">
    <source>
        <dbReference type="Pfam" id="PF00496"/>
    </source>
</evidence>
<name>A0A220MF52_9BACL</name>
<dbReference type="GO" id="GO:0042597">
    <property type="term" value="C:periplasmic space"/>
    <property type="evidence" value="ECO:0007669"/>
    <property type="project" value="UniProtKB-ARBA"/>
</dbReference>
<dbReference type="Gene3D" id="3.40.190.10">
    <property type="entry name" value="Periplasmic binding protein-like II"/>
    <property type="match status" value="1"/>
</dbReference>
<dbReference type="InterPro" id="IPR039424">
    <property type="entry name" value="SBP_5"/>
</dbReference>
<feature type="domain" description="Solute-binding protein family 5" evidence="5">
    <location>
        <begin position="92"/>
        <end position="461"/>
    </location>
</feature>
<dbReference type="InterPro" id="IPR030678">
    <property type="entry name" value="Peptide/Ni-bd"/>
</dbReference>
<dbReference type="Gene3D" id="3.10.105.10">
    <property type="entry name" value="Dipeptide-binding Protein, Domain 3"/>
    <property type="match status" value="1"/>
</dbReference>
<keyword evidence="2" id="KW-0813">Transport</keyword>
<evidence type="ECO:0000256" key="1">
    <source>
        <dbReference type="ARBA" id="ARBA00005695"/>
    </source>
</evidence>
<feature type="chain" id="PRO_5012397582" evidence="4">
    <location>
        <begin position="28"/>
        <end position="545"/>
    </location>
</feature>
<dbReference type="PIRSF" id="PIRSF002741">
    <property type="entry name" value="MppA"/>
    <property type="match status" value="1"/>
</dbReference>
<evidence type="ECO:0000313" key="6">
    <source>
        <dbReference type="EMBL" id="ASJ53565.1"/>
    </source>
</evidence>
<dbReference type="PANTHER" id="PTHR30290:SF9">
    <property type="entry name" value="OLIGOPEPTIDE-BINDING PROTEIN APPA"/>
    <property type="match status" value="1"/>
</dbReference>
<evidence type="ECO:0000256" key="3">
    <source>
        <dbReference type="ARBA" id="ARBA00022729"/>
    </source>
</evidence>
<protein>
    <submittedName>
        <fullName evidence="6">ABC transporter substrate-binding protein</fullName>
    </submittedName>
</protein>
<evidence type="ECO:0000313" key="7">
    <source>
        <dbReference type="Proteomes" id="UP000197781"/>
    </source>
</evidence>
<proteinExistence type="inferred from homology"/>
<dbReference type="EMBL" id="CP018145">
    <property type="protein sequence ID" value="ASJ53565.1"/>
    <property type="molecule type" value="Genomic_DNA"/>
</dbReference>
<dbReference type="AlphaFoldDB" id="A0A220MF52"/>
<organism evidence="6 7">
    <name type="scientific">Brevibacillus formosus</name>
    <dbReference type="NCBI Taxonomy" id="54913"/>
    <lineage>
        <taxon>Bacteria</taxon>
        <taxon>Bacillati</taxon>
        <taxon>Bacillota</taxon>
        <taxon>Bacilli</taxon>
        <taxon>Bacillales</taxon>
        <taxon>Paenibacillaceae</taxon>
        <taxon>Brevibacillus</taxon>
    </lineage>
</organism>
<keyword evidence="3 4" id="KW-0732">Signal</keyword>
<accession>A0A220MF52</accession>
<dbReference type="Pfam" id="PF00496">
    <property type="entry name" value="SBP_bac_5"/>
    <property type="match status" value="1"/>
</dbReference>
<reference evidence="6 7" key="1">
    <citation type="submission" date="2016-11" db="EMBL/GenBank/DDBJ databases">
        <authorList>
            <person name="Jaros S."/>
            <person name="Januszkiewicz K."/>
            <person name="Wedrychowicz H."/>
        </authorList>
    </citation>
    <scope>NUCLEOTIDE SEQUENCE [LARGE SCALE GENOMIC DNA]</scope>
    <source>
        <strain evidence="6 7">NF2</strain>
    </source>
</reference>
<gene>
    <name evidence="6" type="ORF">BP422_08335</name>
</gene>
<evidence type="ECO:0000256" key="4">
    <source>
        <dbReference type="SAM" id="SignalP"/>
    </source>
</evidence>
<dbReference type="Gene3D" id="3.90.76.10">
    <property type="entry name" value="Dipeptide-binding Protein, Domain 1"/>
    <property type="match status" value="1"/>
</dbReference>
<sequence>MVKKKKQRFHGIILGLLIMICTSLVVACSTQSTTPEPNQQPEADKPKTGGTITVAYASEADTLDVHKSVGNDMGVTWNMGGSLVYKDPVTKEFKPNLASEFKISEDGKTYTFTIRSDVTFHDGTPLTAKSFKDTFERIKNPKTKAKLAGIVMMPVKSVSAPDDKTLILELHEPNVSILEDLGTGVTQPLSMKAIEKYGEEYGRNPVGMGPWKFESWKAGEGVTLVRNEAFKWAMPLDENQGPPRADKLVIKTIPDKSVVLAALENGTIDVAFDVLAKDIKKYRNNPKYQVLELLRAGIPLSLYMNLTKPEFQDIQVRKAFNMLVYKQAMVQAVLMGEGEVAQSLLSPSTLGYDQSLEKYGYQYNVEEAKKLLDAAGWKVNGEGLREKDGKVFTLSFLSSARFEKQAQLLQAMLGEVGIKATIQNLEESAFSDGQMKGNFDVTLVTYSYDDPDALYQSFHSSQIGAGFNISGLKDGKLDALLTKGRATAETEARKQVYVDAQKHLLEQAYVVPIYSDKLFVVVSSRVKGVKWTSYLPNFQDSWVEK</sequence>
<dbReference type="PROSITE" id="PS51257">
    <property type="entry name" value="PROKAR_LIPOPROTEIN"/>
    <property type="match status" value="1"/>
</dbReference>
<dbReference type="RefSeq" id="WP_088907361.1">
    <property type="nucleotide sequence ID" value="NZ_CP018145.1"/>
</dbReference>
<comment type="similarity">
    <text evidence="1">Belongs to the bacterial solute-binding protein 5 family.</text>
</comment>
<dbReference type="SUPFAM" id="SSF53850">
    <property type="entry name" value="Periplasmic binding protein-like II"/>
    <property type="match status" value="1"/>
</dbReference>
<dbReference type="GO" id="GO:1904680">
    <property type="term" value="F:peptide transmembrane transporter activity"/>
    <property type="evidence" value="ECO:0007669"/>
    <property type="project" value="TreeGrafter"/>
</dbReference>
<dbReference type="CDD" id="cd08492">
    <property type="entry name" value="PBP2_NikA_DppA_OppA_like_15"/>
    <property type="match status" value="1"/>
</dbReference>
<feature type="signal peptide" evidence="4">
    <location>
        <begin position="1"/>
        <end position="27"/>
    </location>
</feature>
<dbReference type="KEGG" id="bfm:BP422_08335"/>
<dbReference type="InterPro" id="IPR000914">
    <property type="entry name" value="SBP_5_dom"/>
</dbReference>
<dbReference type="GO" id="GO:0015833">
    <property type="term" value="P:peptide transport"/>
    <property type="evidence" value="ECO:0007669"/>
    <property type="project" value="TreeGrafter"/>
</dbReference>
<evidence type="ECO:0000256" key="2">
    <source>
        <dbReference type="ARBA" id="ARBA00022448"/>
    </source>
</evidence>
<dbReference type="Proteomes" id="UP000197781">
    <property type="component" value="Chromosome"/>
</dbReference>
<dbReference type="GO" id="GO:0043190">
    <property type="term" value="C:ATP-binding cassette (ABC) transporter complex"/>
    <property type="evidence" value="ECO:0007669"/>
    <property type="project" value="InterPro"/>
</dbReference>
<dbReference type="PANTHER" id="PTHR30290">
    <property type="entry name" value="PERIPLASMIC BINDING COMPONENT OF ABC TRANSPORTER"/>
    <property type="match status" value="1"/>
</dbReference>